<keyword evidence="2" id="KW-1185">Reference proteome</keyword>
<dbReference type="EMBL" id="ML208260">
    <property type="protein sequence ID" value="TFK76519.1"/>
    <property type="molecule type" value="Genomic_DNA"/>
</dbReference>
<evidence type="ECO:0000313" key="1">
    <source>
        <dbReference type="EMBL" id="TFK76519.1"/>
    </source>
</evidence>
<reference evidence="1 2" key="1">
    <citation type="journal article" date="2019" name="Nat. Ecol. Evol.">
        <title>Megaphylogeny resolves global patterns of mushroom evolution.</title>
        <authorList>
            <person name="Varga T."/>
            <person name="Krizsan K."/>
            <person name="Foldi C."/>
            <person name="Dima B."/>
            <person name="Sanchez-Garcia M."/>
            <person name="Sanchez-Ramirez S."/>
            <person name="Szollosi G.J."/>
            <person name="Szarkandi J.G."/>
            <person name="Papp V."/>
            <person name="Albert L."/>
            <person name="Andreopoulos W."/>
            <person name="Angelini C."/>
            <person name="Antonin V."/>
            <person name="Barry K.W."/>
            <person name="Bougher N.L."/>
            <person name="Buchanan P."/>
            <person name="Buyck B."/>
            <person name="Bense V."/>
            <person name="Catcheside P."/>
            <person name="Chovatia M."/>
            <person name="Cooper J."/>
            <person name="Damon W."/>
            <person name="Desjardin D."/>
            <person name="Finy P."/>
            <person name="Geml J."/>
            <person name="Haridas S."/>
            <person name="Hughes K."/>
            <person name="Justo A."/>
            <person name="Karasinski D."/>
            <person name="Kautmanova I."/>
            <person name="Kiss B."/>
            <person name="Kocsube S."/>
            <person name="Kotiranta H."/>
            <person name="LaButti K.M."/>
            <person name="Lechner B.E."/>
            <person name="Liimatainen K."/>
            <person name="Lipzen A."/>
            <person name="Lukacs Z."/>
            <person name="Mihaltcheva S."/>
            <person name="Morgado L.N."/>
            <person name="Niskanen T."/>
            <person name="Noordeloos M.E."/>
            <person name="Ohm R.A."/>
            <person name="Ortiz-Santana B."/>
            <person name="Ovrebo C."/>
            <person name="Racz N."/>
            <person name="Riley R."/>
            <person name="Savchenko A."/>
            <person name="Shiryaev A."/>
            <person name="Soop K."/>
            <person name="Spirin V."/>
            <person name="Szebenyi C."/>
            <person name="Tomsovsky M."/>
            <person name="Tulloss R.E."/>
            <person name="Uehling J."/>
            <person name="Grigoriev I.V."/>
            <person name="Vagvolgyi C."/>
            <person name="Papp T."/>
            <person name="Martin F.M."/>
            <person name="Miettinen O."/>
            <person name="Hibbett D.S."/>
            <person name="Nagy L.G."/>
        </authorList>
    </citation>
    <scope>NUCLEOTIDE SEQUENCE [LARGE SCALE GENOMIC DNA]</scope>
    <source>
        <strain evidence="1 2">NL-1719</strain>
    </source>
</reference>
<name>A0ACD3BFJ6_9AGAR</name>
<dbReference type="Proteomes" id="UP000308600">
    <property type="component" value="Unassembled WGS sequence"/>
</dbReference>
<evidence type="ECO:0000313" key="2">
    <source>
        <dbReference type="Proteomes" id="UP000308600"/>
    </source>
</evidence>
<sequence>MDWWAVGRVTRLCSCFSVAFPTRVLPFPSSGSLFGVGLEESHDFWVSFEATLLVPAWLSVRRWKKLLIQPEGEKLRVAESLATANKWRGRIRKTDKAKRRQIGMDQHEAYTTVLGSELDGKAITRVLNIL</sequence>
<gene>
    <name evidence="1" type="ORF">BDN72DRAFT_241214</name>
</gene>
<proteinExistence type="predicted"/>
<accession>A0ACD3BFJ6</accession>
<protein>
    <submittedName>
        <fullName evidence="1">Uncharacterized protein</fullName>
    </submittedName>
</protein>
<organism evidence="1 2">
    <name type="scientific">Pluteus cervinus</name>
    <dbReference type="NCBI Taxonomy" id="181527"/>
    <lineage>
        <taxon>Eukaryota</taxon>
        <taxon>Fungi</taxon>
        <taxon>Dikarya</taxon>
        <taxon>Basidiomycota</taxon>
        <taxon>Agaricomycotina</taxon>
        <taxon>Agaricomycetes</taxon>
        <taxon>Agaricomycetidae</taxon>
        <taxon>Agaricales</taxon>
        <taxon>Pluteineae</taxon>
        <taxon>Pluteaceae</taxon>
        <taxon>Pluteus</taxon>
    </lineage>
</organism>